<sequence>MARSARPRTAARFAALALGCALALTPMAAQAYTDSEVIDGFKKTVFGSEYPGLFSTGSYVRKFNGTVRMHVSSFSPSLKAEVERFARSLNGLISGLRLRIVNDPERANFRVFVTTKANYETTVQRSVYGNRTAAVRGKCMVRSKFTRNGISRSDAVIVGDDSRSLFRRCMTEEILQGLGPLNDDPSLIHSMFNDRSRYTAFRRFDRLILNMLYDRRIENGMSVSQAAELLPRVLRDVRRNIRQR</sequence>
<proteinExistence type="predicted"/>
<dbReference type="EMBL" id="JBHTJV010000003">
    <property type="protein sequence ID" value="MFD0916157.1"/>
    <property type="molecule type" value="Genomic_DNA"/>
</dbReference>
<feature type="chain" id="PRO_5047265744" evidence="1">
    <location>
        <begin position="32"/>
        <end position="244"/>
    </location>
</feature>
<keyword evidence="1" id="KW-0732">Signal</keyword>
<name>A0ABW3FCG6_9HYPH</name>
<evidence type="ECO:0000256" key="1">
    <source>
        <dbReference type="SAM" id="SignalP"/>
    </source>
</evidence>
<reference evidence="3" key="1">
    <citation type="journal article" date="2019" name="Int. J. Syst. Evol. Microbiol.">
        <title>The Global Catalogue of Microorganisms (GCM) 10K type strain sequencing project: providing services to taxonomists for standard genome sequencing and annotation.</title>
        <authorList>
            <consortium name="The Broad Institute Genomics Platform"/>
            <consortium name="The Broad Institute Genome Sequencing Center for Infectious Disease"/>
            <person name="Wu L."/>
            <person name="Ma J."/>
        </authorList>
    </citation>
    <scope>NUCLEOTIDE SEQUENCE [LARGE SCALE GENOMIC DNA]</scope>
    <source>
        <strain evidence="3">CCUG 60023</strain>
    </source>
</reference>
<gene>
    <name evidence="2" type="ORF">ACFQ14_07040</name>
</gene>
<dbReference type="RefSeq" id="WP_377211988.1">
    <property type="nucleotide sequence ID" value="NZ_JBHTJV010000003.1"/>
</dbReference>
<keyword evidence="3" id="KW-1185">Reference proteome</keyword>
<evidence type="ECO:0000313" key="2">
    <source>
        <dbReference type="EMBL" id="MFD0916157.1"/>
    </source>
</evidence>
<comment type="caution">
    <text evidence="2">The sequence shown here is derived from an EMBL/GenBank/DDBJ whole genome shotgun (WGS) entry which is preliminary data.</text>
</comment>
<organism evidence="2 3">
    <name type="scientific">Pseudahrensia aquimaris</name>
    <dbReference type="NCBI Taxonomy" id="744461"/>
    <lineage>
        <taxon>Bacteria</taxon>
        <taxon>Pseudomonadati</taxon>
        <taxon>Pseudomonadota</taxon>
        <taxon>Alphaproteobacteria</taxon>
        <taxon>Hyphomicrobiales</taxon>
        <taxon>Ahrensiaceae</taxon>
        <taxon>Pseudahrensia</taxon>
    </lineage>
</organism>
<dbReference type="InterPro" id="IPR021323">
    <property type="entry name" value="DUF2927"/>
</dbReference>
<protein>
    <submittedName>
        <fullName evidence="2">DUF2927 domain-containing protein</fullName>
    </submittedName>
</protein>
<feature type="signal peptide" evidence="1">
    <location>
        <begin position="1"/>
        <end position="31"/>
    </location>
</feature>
<evidence type="ECO:0000313" key="3">
    <source>
        <dbReference type="Proteomes" id="UP001597101"/>
    </source>
</evidence>
<dbReference type="Proteomes" id="UP001597101">
    <property type="component" value="Unassembled WGS sequence"/>
</dbReference>
<dbReference type="Pfam" id="PF11150">
    <property type="entry name" value="DUF2927"/>
    <property type="match status" value="1"/>
</dbReference>
<accession>A0ABW3FCG6</accession>